<sequence length="68" mass="8127">MWDVGKPGNINPHFSKENPYGKKDYLDFSSSRPETNLNQHARGIVWYRSRQTVNYIMWLECFPEKFSD</sequence>
<evidence type="ECO:0000256" key="1">
    <source>
        <dbReference type="SAM" id="MobiDB-lite"/>
    </source>
</evidence>
<feature type="compositionally biased region" description="Basic and acidic residues" evidence="1">
    <location>
        <begin position="14"/>
        <end position="26"/>
    </location>
</feature>
<evidence type="ECO:0000313" key="2">
    <source>
        <dbReference type="EMBL" id="KAK3757617.1"/>
    </source>
</evidence>
<proteinExistence type="predicted"/>
<evidence type="ECO:0000313" key="3">
    <source>
        <dbReference type="Proteomes" id="UP001283361"/>
    </source>
</evidence>
<dbReference type="AlphaFoldDB" id="A0AAE0YWM4"/>
<protein>
    <submittedName>
        <fullName evidence="2">Uncharacterized protein</fullName>
    </submittedName>
</protein>
<keyword evidence="3" id="KW-1185">Reference proteome</keyword>
<comment type="caution">
    <text evidence="2">The sequence shown here is derived from an EMBL/GenBank/DDBJ whole genome shotgun (WGS) entry which is preliminary data.</text>
</comment>
<feature type="region of interest" description="Disordered" evidence="1">
    <location>
        <begin position="1"/>
        <end position="27"/>
    </location>
</feature>
<gene>
    <name evidence="2" type="ORF">RRG08_000132</name>
</gene>
<dbReference type="Proteomes" id="UP001283361">
    <property type="component" value="Unassembled WGS sequence"/>
</dbReference>
<accession>A0AAE0YWM4</accession>
<organism evidence="2 3">
    <name type="scientific">Elysia crispata</name>
    <name type="common">lettuce slug</name>
    <dbReference type="NCBI Taxonomy" id="231223"/>
    <lineage>
        <taxon>Eukaryota</taxon>
        <taxon>Metazoa</taxon>
        <taxon>Spiralia</taxon>
        <taxon>Lophotrochozoa</taxon>
        <taxon>Mollusca</taxon>
        <taxon>Gastropoda</taxon>
        <taxon>Heterobranchia</taxon>
        <taxon>Euthyneura</taxon>
        <taxon>Panpulmonata</taxon>
        <taxon>Sacoglossa</taxon>
        <taxon>Placobranchoidea</taxon>
        <taxon>Plakobranchidae</taxon>
        <taxon>Elysia</taxon>
    </lineage>
</organism>
<dbReference type="EMBL" id="JAWDGP010005352">
    <property type="protein sequence ID" value="KAK3757617.1"/>
    <property type="molecule type" value="Genomic_DNA"/>
</dbReference>
<name>A0AAE0YWM4_9GAST</name>
<reference evidence="2" key="1">
    <citation type="journal article" date="2023" name="G3 (Bethesda)">
        <title>A reference genome for the long-term kleptoplast-retaining sea slug Elysia crispata morphotype clarki.</title>
        <authorList>
            <person name="Eastman K.E."/>
            <person name="Pendleton A.L."/>
            <person name="Shaikh M.A."/>
            <person name="Suttiyut T."/>
            <person name="Ogas R."/>
            <person name="Tomko P."/>
            <person name="Gavelis G."/>
            <person name="Widhalm J.R."/>
            <person name="Wisecaver J.H."/>
        </authorList>
    </citation>
    <scope>NUCLEOTIDE SEQUENCE</scope>
    <source>
        <strain evidence="2">ECLA1</strain>
    </source>
</reference>